<evidence type="ECO:0000313" key="2">
    <source>
        <dbReference type="Proteomes" id="UP000233722"/>
    </source>
</evidence>
<dbReference type="Proteomes" id="UP000233722">
    <property type="component" value="Unassembled WGS sequence"/>
</dbReference>
<accession>A0A2N3QVN9</accession>
<dbReference type="EMBL" id="PCHA01000014">
    <property type="protein sequence ID" value="PKU96211.1"/>
    <property type="molecule type" value="Genomic_DNA"/>
</dbReference>
<protein>
    <recommendedName>
        <fullName evidence="3">HK97 gp10 family phage protein</fullName>
    </recommendedName>
</protein>
<dbReference type="Pfam" id="PF04883">
    <property type="entry name" value="HK97-gp10_like"/>
    <property type="match status" value="1"/>
</dbReference>
<gene>
    <name evidence="1" type="ORF">CQR45_0333</name>
</gene>
<dbReference type="AlphaFoldDB" id="A0A2N3QVN9"/>
<name>A0A2N3QVN9_9BIFI</name>
<dbReference type="RefSeq" id="WP_101430636.1">
    <property type="nucleotide sequence ID" value="NZ_PCHA01000014.1"/>
</dbReference>
<proteinExistence type="predicted"/>
<comment type="caution">
    <text evidence="1">The sequence shown here is derived from an EMBL/GenBank/DDBJ whole genome shotgun (WGS) entry which is preliminary data.</text>
</comment>
<evidence type="ECO:0008006" key="3">
    <source>
        <dbReference type="Google" id="ProtNLM"/>
    </source>
</evidence>
<organism evidence="1 2">
    <name type="scientific">Bifidobacterium pseudolongum subsp. globosum</name>
    <dbReference type="NCBI Taxonomy" id="1690"/>
    <lineage>
        <taxon>Bacteria</taxon>
        <taxon>Bacillati</taxon>
        <taxon>Actinomycetota</taxon>
        <taxon>Actinomycetes</taxon>
        <taxon>Bifidobacteriales</taxon>
        <taxon>Bifidobacteriaceae</taxon>
        <taxon>Bifidobacterium</taxon>
    </lineage>
</organism>
<evidence type="ECO:0000313" key="1">
    <source>
        <dbReference type="EMBL" id="PKU96211.1"/>
    </source>
</evidence>
<reference evidence="1 2" key="1">
    <citation type="submission" date="2017-10" db="EMBL/GenBank/DDBJ databases">
        <title>Bifidobacterium genomics.</title>
        <authorList>
            <person name="Lugli G.A."/>
            <person name="Milani C."/>
            <person name="Mancabelli L."/>
        </authorList>
    </citation>
    <scope>NUCLEOTIDE SEQUENCE [LARGE SCALE GENOMIC DNA]</scope>
    <source>
        <strain evidence="1 2">1747B</strain>
    </source>
</reference>
<sequence>MPRAKIHIDFNEGFFDEVLNSAGVRAAVDLAAERVASAAKSTAPVRTGTYRDSIHVEHEQAAHRQVALVVADAPYAIYVEANTGNLARALRRAKT</sequence>
<dbReference type="InterPro" id="IPR010064">
    <property type="entry name" value="HK97-gp10_tail"/>
</dbReference>